<feature type="compositionally biased region" description="Acidic residues" evidence="1">
    <location>
        <begin position="78"/>
        <end position="93"/>
    </location>
</feature>
<dbReference type="InParanoid" id="C7YXI6"/>
<dbReference type="HOGENOM" id="CLU_852824_0_0_1"/>
<dbReference type="EMBL" id="GG698902">
    <property type="protein sequence ID" value="EEU43348.1"/>
    <property type="molecule type" value="Genomic_DNA"/>
</dbReference>
<dbReference type="KEGG" id="nhe:NECHADRAFT_82542"/>
<reference evidence="2 3" key="1">
    <citation type="journal article" date="2009" name="PLoS Genet.">
        <title>The genome of Nectria haematococca: contribution of supernumerary chromosomes to gene expansion.</title>
        <authorList>
            <person name="Coleman J.J."/>
            <person name="Rounsley S.D."/>
            <person name="Rodriguez-Carres M."/>
            <person name="Kuo A."/>
            <person name="Wasmann C.C."/>
            <person name="Grimwood J."/>
            <person name="Schmutz J."/>
            <person name="Taga M."/>
            <person name="White G.J."/>
            <person name="Zhou S."/>
            <person name="Schwartz D.C."/>
            <person name="Freitag M."/>
            <person name="Ma L.J."/>
            <person name="Danchin E.G."/>
            <person name="Henrissat B."/>
            <person name="Coutinho P.M."/>
            <person name="Nelson D.R."/>
            <person name="Straney D."/>
            <person name="Napoli C.A."/>
            <person name="Barker B.M."/>
            <person name="Gribskov M."/>
            <person name="Rep M."/>
            <person name="Kroken S."/>
            <person name="Molnar I."/>
            <person name="Rensing C."/>
            <person name="Kennell J.C."/>
            <person name="Zamora J."/>
            <person name="Farman M.L."/>
            <person name="Selker E.U."/>
            <person name="Salamov A."/>
            <person name="Shapiro H."/>
            <person name="Pangilinan J."/>
            <person name="Lindquist E."/>
            <person name="Lamers C."/>
            <person name="Grigoriev I.V."/>
            <person name="Geiser D.M."/>
            <person name="Covert S.F."/>
            <person name="Temporini E."/>
            <person name="Vanetten H.D."/>
        </authorList>
    </citation>
    <scope>NUCLEOTIDE SEQUENCE [LARGE SCALE GENOMIC DNA]</scope>
    <source>
        <strain evidence="3">ATCC MYA-4622 / CBS 123669 / FGSC 9596 / NRRL 45880 / 77-13-4</strain>
    </source>
</reference>
<organism evidence="2 3">
    <name type="scientific">Fusarium vanettenii (strain ATCC MYA-4622 / CBS 123669 / FGSC 9596 / NRRL 45880 / 77-13-4)</name>
    <name type="common">Fusarium solani subsp. pisi</name>
    <dbReference type="NCBI Taxonomy" id="660122"/>
    <lineage>
        <taxon>Eukaryota</taxon>
        <taxon>Fungi</taxon>
        <taxon>Dikarya</taxon>
        <taxon>Ascomycota</taxon>
        <taxon>Pezizomycotina</taxon>
        <taxon>Sordariomycetes</taxon>
        <taxon>Hypocreomycetidae</taxon>
        <taxon>Hypocreales</taxon>
        <taxon>Nectriaceae</taxon>
        <taxon>Fusarium</taxon>
        <taxon>Fusarium solani species complex</taxon>
        <taxon>Fusarium vanettenii</taxon>
    </lineage>
</organism>
<dbReference type="eggNOG" id="ENOG502RKUD">
    <property type="taxonomic scope" value="Eukaryota"/>
</dbReference>
<name>C7YXI6_FUSV7</name>
<sequence>MASPWPYTRRKSPPPRSRSPSLPSWYHRILEYPDYTVSYEDFDEDMSELGESESEPVHSDTCECGCIPYESGSSCGESDLEGSELDDEDESDFDHESIGSRVGCSDWESSDDERDSRLDSTRSRSRSGREYDYYYELKKLREERRKQMKQEAKDGEPTMKEETRRTELRIQKQVNKAYYRVRHRRGRRENLVLRRKVFSLGSPDHCQYAYLGHTVQFMSKYVEFDDYPAEGSSSRPPPGQRPELRGHVFMHSTDACFFSGPAPPARPGLKEFVVRCHGGEHKLTFQFIDKHHLIMKVPREVVFGCHPRKMPPNTPKILTFYGVEEK</sequence>
<evidence type="ECO:0000313" key="2">
    <source>
        <dbReference type="EMBL" id="EEU43348.1"/>
    </source>
</evidence>
<evidence type="ECO:0000256" key="1">
    <source>
        <dbReference type="SAM" id="MobiDB-lite"/>
    </source>
</evidence>
<accession>C7YXI6</accession>
<protein>
    <submittedName>
        <fullName evidence="2">Uncharacterized protein</fullName>
    </submittedName>
</protein>
<feature type="region of interest" description="Disordered" evidence="1">
    <location>
        <begin position="72"/>
        <end position="123"/>
    </location>
</feature>
<feature type="region of interest" description="Disordered" evidence="1">
    <location>
        <begin position="1"/>
        <end position="23"/>
    </location>
</feature>
<dbReference type="GeneID" id="9676953"/>
<evidence type="ECO:0000313" key="3">
    <source>
        <dbReference type="Proteomes" id="UP000005206"/>
    </source>
</evidence>
<feature type="region of interest" description="Disordered" evidence="1">
    <location>
        <begin position="145"/>
        <end position="165"/>
    </location>
</feature>
<dbReference type="STRING" id="660122.C7YXI6"/>
<dbReference type="OMA" id="GGIRNDW"/>
<proteinExistence type="predicted"/>
<dbReference type="VEuPathDB" id="FungiDB:NECHADRAFT_82542"/>
<keyword evidence="3" id="KW-1185">Reference proteome</keyword>
<feature type="compositionally biased region" description="Basic and acidic residues" evidence="1">
    <location>
        <begin position="114"/>
        <end position="123"/>
    </location>
</feature>
<dbReference type="OrthoDB" id="4508730at2759"/>
<dbReference type="AlphaFoldDB" id="C7YXI6"/>
<gene>
    <name evidence="2" type="ORF">NECHADRAFT_82542</name>
</gene>
<dbReference type="Proteomes" id="UP000005206">
    <property type="component" value="Chromosome 7"/>
</dbReference>
<dbReference type="RefSeq" id="XP_003049061.1">
    <property type="nucleotide sequence ID" value="XM_003049015.1"/>
</dbReference>